<dbReference type="EMBL" id="ML996572">
    <property type="protein sequence ID" value="KAF2757820.1"/>
    <property type="molecule type" value="Genomic_DNA"/>
</dbReference>
<dbReference type="RefSeq" id="XP_033600271.1">
    <property type="nucleotide sequence ID" value="XM_033745488.1"/>
</dbReference>
<organism evidence="2 3">
    <name type="scientific">Pseudovirgaria hyperparasitica</name>
    <dbReference type="NCBI Taxonomy" id="470096"/>
    <lineage>
        <taxon>Eukaryota</taxon>
        <taxon>Fungi</taxon>
        <taxon>Dikarya</taxon>
        <taxon>Ascomycota</taxon>
        <taxon>Pezizomycotina</taxon>
        <taxon>Dothideomycetes</taxon>
        <taxon>Dothideomycetes incertae sedis</taxon>
        <taxon>Acrospermales</taxon>
        <taxon>Acrospermaceae</taxon>
        <taxon>Pseudovirgaria</taxon>
    </lineage>
</organism>
<dbReference type="Proteomes" id="UP000799437">
    <property type="component" value="Unassembled WGS sequence"/>
</dbReference>
<gene>
    <name evidence="2" type="ORF">EJ05DRAFT_485905</name>
</gene>
<keyword evidence="3" id="KW-1185">Reference proteome</keyword>
<name>A0A6A6W791_9PEZI</name>
<accession>A0A6A6W791</accession>
<sequence>MSFTFLRYFNPFHLLSTTTRTTDLPEKPDSKPPASQNALSFAMSRKDSVLRLAMQRNILPRWIYQTRAGGLHELRVQKALEEVYSDMTNRFGVEAAFAARSEWRFDYESERWWLYLNVPKTQGCSHGSQRESLGDGYAVPLSLPAWCLPHGEKKQVEVQEAAWEGEWALINPRWEADQARKREENERKRMADEKEAGRVGVA</sequence>
<dbReference type="GeneID" id="54486542"/>
<dbReference type="AlphaFoldDB" id="A0A6A6W791"/>
<protein>
    <submittedName>
        <fullName evidence="2">Uncharacterized protein</fullName>
    </submittedName>
</protein>
<evidence type="ECO:0000313" key="3">
    <source>
        <dbReference type="Proteomes" id="UP000799437"/>
    </source>
</evidence>
<evidence type="ECO:0000313" key="2">
    <source>
        <dbReference type="EMBL" id="KAF2757820.1"/>
    </source>
</evidence>
<evidence type="ECO:0000256" key="1">
    <source>
        <dbReference type="SAM" id="MobiDB-lite"/>
    </source>
</evidence>
<proteinExistence type="predicted"/>
<reference evidence="2" key="1">
    <citation type="journal article" date="2020" name="Stud. Mycol.">
        <title>101 Dothideomycetes genomes: a test case for predicting lifestyles and emergence of pathogens.</title>
        <authorList>
            <person name="Haridas S."/>
            <person name="Albert R."/>
            <person name="Binder M."/>
            <person name="Bloem J."/>
            <person name="Labutti K."/>
            <person name="Salamov A."/>
            <person name="Andreopoulos B."/>
            <person name="Baker S."/>
            <person name="Barry K."/>
            <person name="Bills G."/>
            <person name="Bluhm B."/>
            <person name="Cannon C."/>
            <person name="Castanera R."/>
            <person name="Culley D."/>
            <person name="Daum C."/>
            <person name="Ezra D."/>
            <person name="Gonzalez J."/>
            <person name="Henrissat B."/>
            <person name="Kuo A."/>
            <person name="Liang C."/>
            <person name="Lipzen A."/>
            <person name="Lutzoni F."/>
            <person name="Magnuson J."/>
            <person name="Mondo S."/>
            <person name="Nolan M."/>
            <person name="Ohm R."/>
            <person name="Pangilinan J."/>
            <person name="Park H.-J."/>
            <person name="Ramirez L."/>
            <person name="Alfaro M."/>
            <person name="Sun H."/>
            <person name="Tritt A."/>
            <person name="Yoshinaga Y."/>
            <person name="Zwiers L.-H."/>
            <person name="Turgeon B."/>
            <person name="Goodwin S."/>
            <person name="Spatafora J."/>
            <person name="Crous P."/>
            <person name="Grigoriev I."/>
        </authorList>
    </citation>
    <scope>NUCLEOTIDE SEQUENCE</scope>
    <source>
        <strain evidence="2">CBS 121739</strain>
    </source>
</reference>
<feature type="region of interest" description="Disordered" evidence="1">
    <location>
        <begin position="178"/>
        <end position="202"/>
    </location>
</feature>